<feature type="binding site" evidence="3">
    <location>
        <position position="200"/>
    </location>
    <ligand>
        <name>a divalent metal cation</name>
        <dbReference type="ChEBI" id="CHEBI:60240"/>
    </ligand>
</feature>
<feature type="domain" description="SMP-30/Gluconolactonase/LRE-like region" evidence="4">
    <location>
        <begin position="14"/>
        <end position="258"/>
    </location>
</feature>
<dbReference type="EMBL" id="SGWW01000001">
    <property type="protein sequence ID" value="RZS59729.1"/>
    <property type="molecule type" value="Genomic_DNA"/>
</dbReference>
<dbReference type="InterPro" id="IPR005511">
    <property type="entry name" value="SMP-30"/>
</dbReference>
<feature type="active site" description="Proton donor/acceptor" evidence="2">
    <location>
        <position position="200"/>
    </location>
</feature>
<keyword evidence="3" id="KW-0862">Zinc</keyword>
<protein>
    <submittedName>
        <fullName evidence="5">Sugar lactone lactonase YvrE</fullName>
    </submittedName>
</protein>
<dbReference type="InterPro" id="IPR011042">
    <property type="entry name" value="6-blade_b-propeller_TolB-like"/>
</dbReference>
<reference evidence="5 6" key="1">
    <citation type="journal article" date="2015" name="Stand. Genomic Sci.">
        <title>Genomic Encyclopedia of Bacterial and Archaeal Type Strains, Phase III: the genomes of soil and plant-associated and newly described type strains.</title>
        <authorList>
            <person name="Whitman W.B."/>
            <person name="Woyke T."/>
            <person name="Klenk H.P."/>
            <person name="Zhou Y."/>
            <person name="Lilburn T.G."/>
            <person name="Beck B.J."/>
            <person name="De Vos P."/>
            <person name="Vandamme P."/>
            <person name="Eisen J.A."/>
            <person name="Garrity G."/>
            <person name="Hugenholtz P."/>
            <person name="Kyrpides N.C."/>
        </authorList>
    </citation>
    <scope>NUCLEOTIDE SEQUENCE [LARGE SCALE GENOMIC DNA]</scope>
    <source>
        <strain evidence="5 6">CV2</strain>
    </source>
</reference>
<dbReference type="GO" id="GO:0004341">
    <property type="term" value="F:gluconolactonase activity"/>
    <property type="evidence" value="ECO:0007669"/>
    <property type="project" value="TreeGrafter"/>
</dbReference>
<evidence type="ECO:0000256" key="3">
    <source>
        <dbReference type="PIRSR" id="PIRSR605511-2"/>
    </source>
</evidence>
<accession>A0A4Q7M1D1</accession>
<keyword evidence="6" id="KW-1185">Reference proteome</keyword>
<dbReference type="Gene3D" id="2.120.10.30">
    <property type="entry name" value="TolB, C-terminal domain"/>
    <property type="match status" value="1"/>
</dbReference>
<evidence type="ECO:0000313" key="5">
    <source>
        <dbReference type="EMBL" id="RZS59729.1"/>
    </source>
</evidence>
<dbReference type="PRINTS" id="PR01790">
    <property type="entry name" value="SMP30FAMILY"/>
</dbReference>
<dbReference type="AlphaFoldDB" id="A0A4Q7M1D1"/>
<gene>
    <name evidence="5" type="ORF">EV141_0962</name>
</gene>
<dbReference type="OrthoDB" id="2633250at2"/>
<feature type="binding site" evidence="3">
    <location>
        <position position="102"/>
    </location>
    <ligand>
        <name>substrate</name>
    </ligand>
</feature>
<comment type="cofactor">
    <cofactor evidence="3">
        <name>Zn(2+)</name>
        <dbReference type="ChEBI" id="CHEBI:29105"/>
    </cofactor>
    <text evidence="3">Binds 1 divalent metal cation per subunit.</text>
</comment>
<dbReference type="Pfam" id="PF08450">
    <property type="entry name" value="SGL"/>
    <property type="match status" value="1"/>
</dbReference>
<feature type="binding site" evidence="3">
    <location>
        <position position="120"/>
    </location>
    <ligand>
        <name>substrate</name>
    </ligand>
</feature>
<organism evidence="5 6">
    <name type="scientific">Microcella putealis</name>
    <dbReference type="NCBI Taxonomy" id="337005"/>
    <lineage>
        <taxon>Bacteria</taxon>
        <taxon>Bacillati</taxon>
        <taxon>Actinomycetota</taxon>
        <taxon>Actinomycetes</taxon>
        <taxon>Micrococcales</taxon>
        <taxon>Microbacteriaceae</taxon>
        <taxon>Microcella</taxon>
    </lineage>
</organism>
<comment type="caution">
    <text evidence="5">The sequence shown here is derived from an EMBL/GenBank/DDBJ whole genome shotgun (WGS) entry which is preliminary data.</text>
</comment>
<evidence type="ECO:0000313" key="6">
    <source>
        <dbReference type="Proteomes" id="UP000293519"/>
    </source>
</evidence>
<feature type="binding site" evidence="3">
    <location>
        <position position="16"/>
    </location>
    <ligand>
        <name>a divalent metal cation</name>
        <dbReference type="ChEBI" id="CHEBI:60240"/>
    </ligand>
</feature>
<feature type="binding site" evidence="3">
    <location>
        <position position="100"/>
    </location>
    <ligand>
        <name>substrate</name>
    </ligand>
</feature>
<feature type="binding site" evidence="3">
    <location>
        <position position="150"/>
    </location>
    <ligand>
        <name>a divalent metal cation</name>
        <dbReference type="ChEBI" id="CHEBI:60240"/>
    </ligand>
</feature>
<dbReference type="GO" id="GO:0005509">
    <property type="term" value="F:calcium ion binding"/>
    <property type="evidence" value="ECO:0007669"/>
    <property type="project" value="TreeGrafter"/>
</dbReference>
<dbReference type="PANTHER" id="PTHR10907">
    <property type="entry name" value="REGUCALCIN"/>
    <property type="match status" value="1"/>
</dbReference>
<dbReference type="Proteomes" id="UP000293519">
    <property type="component" value="Unassembled WGS sequence"/>
</dbReference>
<sequence length="299" mass="31770">MAAVTVLPVDRHELAESPRWDVATGTMSWVDIPAGRLTVARPLPDAQLEILRTLDLDEPVGCAFRLGDARYLLAVGRRLGFASALGEVTTSRDLLPEHQRFNDGVIDPAGRLIVGSTSRDPAGPHEGNVLVRLEHDGAVTTLDDGLGISNGLAFSPDGRTLYSVDSAAGDIYARDYNAETGAVGPRRVAVHIDDEGVEPDGLAVDADGGLWVALWGGGAVRRYTPDGALDRELAIDAPHVTAIAFIGSHLQHALVTTAMRDLDEDARARFPDAGRLVVVSDLGATGLPAYRWRPGPLPD</sequence>
<proteinExistence type="inferred from homology"/>
<evidence type="ECO:0000259" key="4">
    <source>
        <dbReference type="Pfam" id="PF08450"/>
    </source>
</evidence>
<dbReference type="InterPro" id="IPR013658">
    <property type="entry name" value="SGL"/>
</dbReference>
<keyword evidence="3" id="KW-0479">Metal-binding</keyword>
<evidence type="ECO:0000256" key="1">
    <source>
        <dbReference type="ARBA" id="ARBA00008853"/>
    </source>
</evidence>
<dbReference type="RefSeq" id="WP_130484774.1">
    <property type="nucleotide sequence ID" value="NZ_SGWW01000001.1"/>
</dbReference>
<comment type="similarity">
    <text evidence="1">Belongs to the SMP-30/CGR1 family.</text>
</comment>
<name>A0A4Q7M1D1_9MICO</name>
<dbReference type="GO" id="GO:0019853">
    <property type="term" value="P:L-ascorbic acid biosynthetic process"/>
    <property type="evidence" value="ECO:0007669"/>
    <property type="project" value="TreeGrafter"/>
</dbReference>
<dbReference type="PANTHER" id="PTHR10907:SF47">
    <property type="entry name" value="REGUCALCIN"/>
    <property type="match status" value="1"/>
</dbReference>
<dbReference type="SUPFAM" id="SSF63829">
    <property type="entry name" value="Calcium-dependent phosphotriesterase"/>
    <property type="match status" value="1"/>
</dbReference>
<evidence type="ECO:0000256" key="2">
    <source>
        <dbReference type="PIRSR" id="PIRSR605511-1"/>
    </source>
</evidence>